<feature type="compositionally biased region" description="Basic residues" evidence="1">
    <location>
        <begin position="183"/>
        <end position="192"/>
    </location>
</feature>
<accession>B8AWI3</accession>
<feature type="region of interest" description="Disordered" evidence="1">
    <location>
        <begin position="307"/>
        <end position="330"/>
    </location>
</feature>
<proteinExistence type="predicted"/>
<dbReference type="Proteomes" id="UP000007015">
    <property type="component" value="Chromosome 5"/>
</dbReference>
<gene>
    <name evidence="2" type="ORF">OsI_18073</name>
</gene>
<name>B8AWI3_ORYSI</name>
<dbReference type="AlphaFoldDB" id="B8AWI3"/>
<evidence type="ECO:0000313" key="2">
    <source>
        <dbReference type="EMBL" id="EEC78332.1"/>
    </source>
</evidence>
<organism evidence="2 3">
    <name type="scientific">Oryza sativa subsp. indica</name>
    <name type="common">Rice</name>
    <dbReference type="NCBI Taxonomy" id="39946"/>
    <lineage>
        <taxon>Eukaryota</taxon>
        <taxon>Viridiplantae</taxon>
        <taxon>Streptophyta</taxon>
        <taxon>Embryophyta</taxon>
        <taxon>Tracheophyta</taxon>
        <taxon>Spermatophyta</taxon>
        <taxon>Magnoliopsida</taxon>
        <taxon>Liliopsida</taxon>
        <taxon>Poales</taxon>
        <taxon>Poaceae</taxon>
        <taxon>BOP clade</taxon>
        <taxon>Oryzoideae</taxon>
        <taxon>Oryzeae</taxon>
        <taxon>Oryzinae</taxon>
        <taxon>Oryza</taxon>
        <taxon>Oryza sativa</taxon>
    </lineage>
</organism>
<feature type="compositionally biased region" description="Basic and acidic residues" evidence="1">
    <location>
        <begin position="225"/>
        <end position="248"/>
    </location>
</feature>
<sequence>MAEIETISSLADADDVLENRGINQVQFRLDEQISLVAATEVKVRTRPGRLGFSFLCILSTSIILLRNRKYRTNQHMPLLKKERMQDLETAVLRERGGMPTLLFWRLRKDLGREKNRPGERAEDKGSCVFNLLSSMISGLGSEAGHAVVRCPLQISAADMQYQHDGVGSAVVGHDVDGALKVDRGHRRRLRRATHPDAAVSRERRAGRTPAPAPTPPPDLTSSPGKGEKGVEGSGRRLRCRREGKEKRGGVHATSRARAADNEGEDGATPVGLRRSVASAYGGHPPSSRRLLQSPDPTAALDLAAGVATAPDREGRAAAATSLPRPDRAAAASTLQAASALHLRWIWEEGGEPPLDPPFA</sequence>
<reference evidence="2 3" key="1">
    <citation type="journal article" date="2005" name="PLoS Biol.">
        <title>The genomes of Oryza sativa: a history of duplications.</title>
        <authorList>
            <person name="Yu J."/>
            <person name="Wang J."/>
            <person name="Lin W."/>
            <person name="Li S."/>
            <person name="Li H."/>
            <person name="Zhou J."/>
            <person name="Ni P."/>
            <person name="Dong W."/>
            <person name="Hu S."/>
            <person name="Zeng C."/>
            <person name="Zhang J."/>
            <person name="Zhang Y."/>
            <person name="Li R."/>
            <person name="Xu Z."/>
            <person name="Li S."/>
            <person name="Li X."/>
            <person name="Zheng H."/>
            <person name="Cong L."/>
            <person name="Lin L."/>
            <person name="Yin J."/>
            <person name="Geng J."/>
            <person name="Li G."/>
            <person name="Shi J."/>
            <person name="Liu J."/>
            <person name="Lv H."/>
            <person name="Li J."/>
            <person name="Wang J."/>
            <person name="Deng Y."/>
            <person name="Ran L."/>
            <person name="Shi X."/>
            <person name="Wang X."/>
            <person name="Wu Q."/>
            <person name="Li C."/>
            <person name="Ren X."/>
            <person name="Wang J."/>
            <person name="Wang X."/>
            <person name="Li D."/>
            <person name="Liu D."/>
            <person name="Zhang X."/>
            <person name="Ji Z."/>
            <person name="Zhao W."/>
            <person name="Sun Y."/>
            <person name="Zhang Z."/>
            <person name="Bao J."/>
            <person name="Han Y."/>
            <person name="Dong L."/>
            <person name="Ji J."/>
            <person name="Chen P."/>
            <person name="Wu S."/>
            <person name="Liu J."/>
            <person name="Xiao Y."/>
            <person name="Bu D."/>
            <person name="Tan J."/>
            <person name="Yang L."/>
            <person name="Ye C."/>
            <person name="Zhang J."/>
            <person name="Xu J."/>
            <person name="Zhou Y."/>
            <person name="Yu Y."/>
            <person name="Zhang B."/>
            <person name="Zhuang S."/>
            <person name="Wei H."/>
            <person name="Liu B."/>
            <person name="Lei M."/>
            <person name="Yu H."/>
            <person name="Li Y."/>
            <person name="Xu H."/>
            <person name="Wei S."/>
            <person name="He X."/>
            <person name="Fang L."/>
            <person name="Zhang Z."/>
            <person name="Zhang Y."/>
            <person name="Huang X."/>
            <person name="Su Z."/>
            <person name="Tong W."/>
            <person name="Li J."/>
            <person name="Tong Z."/>
            <person name="Li S."/>
            <person name="Ye J."/>
            <person name="Wang L."/>
            <person name="Fang L."/>
            <person name="Lei T."/>
            <person name="Chen C."/>
            <person name="Chen H."/>
            <person name="Xu Z."/>
            <person name="Li H."/>
            <person name="Huang H."/>
            <person name="Zhang F."/>
            <person name="Xu H."/>
            <person name="Li N."/>
            <person name="Zhao C."/>
            <person name="Li S."/>
            <person name="Dong L."/>
            <person name="Huang Y."/>
            <person name="Li L."/>
            <person name="Xi Y."/>
            <person name="Qi Q."/>
            <person name="Li W."/>
            <person name="Zhang B."/>
            <person name="Hu W."/>
            <person name="Zhang Y."/>
            <person name="Tian X."/>
            <person name="Jiao Y."/>
            <person name="Liang X."/>
            <person name="Jin J."/>
            <person name="Gao L."/>
            <person name="Zheng W."/>
            <person name="Hao B."/>
            <person name="Liu S."/>
            <person name="Wang W."/>
            <person name="Yuan L."/>
            <person name="Cao M."/>
            <person name="McDermott J."/>
            <person name="Samudrala R."/>
            <person name="Wang J."/>
            <person name="Wong G.K."/>
            <person name="Yang H."/>
        </authorList>
    </citation>
    <scope>NUCLEOTIDE SEQUENCE [LARGE SCALE GENOMIC DNA]</scope>
    <source>
        <strain evidence="3">cv. 93-11</strain>
    </source>
</reference>
<keyword evidence="3" id="KW-1185">Reference proteome</keyword>
<evidence type="ECO:0000256" key="1">
    <source>
        <dbReference type="SAM" id="MobiDB-lite"/>
    </source>
</evidence>
<dbReference type="Gramene" id="BGIOSGA018993-TA">
    <property type="protein sequence ID" value="BGIOSGA018993-PA"/>
    <property type="gene ID" value="BGIOSGA018993"/>
</dbReference>
<dbReference type="HOGENOM" id="CLU_772501_0_0_1"/>
<evidence type="ECO:0000313" key="3">
    <source>
        <dbReference type="Proteomes" id="UP000007015"/>
    </source>
</evidence>
<dbReference type="EMBL" id="CM000130">
    <property type="protein sequence ID" value="EEC78332.1"/>
    <property type="molecule type" value="Genomic_DNA"/>
</dbReference>
<protein>
    <submittedName>
        <fullName evidence="2">Uncharacterized protein</fullName>
    </submittedName>
</protein>
<feature type="region of interest" description="Disordered" evidence="1">
    <location>
        <begin position="181"/>
        <end position="270"/>
    </location>
</feature>